<keyword evidence="10" id="KW-1185">Reference proteome</keyword>
<feature type="transmembrane region" description="Helical" evidence="7">
    <location>
        <begin position="638"/>
        <end position="656"/>
    </location>
</feature>
<feature type="transmembrane region" description="Helical" evidence="7">
    <location>
        <begin position="245"/>
        <end position="265"/>
    </location>
</feature>
<keyword evidence="5 7" id="KW-1133">Transmembrane helix</keyword>
<evidence type="ECO:0000313" key="10">
    <source>
        <dbReference type="Proteomes" id="UP000772618"/>
    </source>
</evidence>
<feature type="transmembrane region" description="Helical" evidence="7">
    <location>
        <begin position="403"/>
        <end position="423"/>
    </location>
</feature>
<evidence type="ECO:0000313" key="9">
    <source>
        <dbReference type="EMBL" id="MBT1704593.1"/>
    </source>
</evidence>
<feature type="transmembrane region" description="Helical" evidence="7">
    <location>
        <begin position="735"/>
        <end position="753"/>
    </location>
</feature>
<keyword evidence="6 7" id="KW-0472">Membrane</keyword>
<dbReference type="PRINTS" id="PR00702">
    <property type="entry name" value="ACRIFLAVINRP"/>
</dbReference>
<comment type="caution">
    <text evidence="9">The sequence shown here is derived from an EMBL/GenBank/DDBJ whole genome shotgun (WGS) entry which is preliminary data.</text>
</comment>
<dbReference type="InterPro" id="IPR000731">
    <property type="entry name" value="SSD"/>
</dbReference>
<dbReference type="Pfam" id="PF00873">
    <property type="entry name" value="ACR_tran"/>
    <property type="match status" value="1"/>
</dbReference>
<keyword evidence="4 7" id="KW-0812">Transmembrane</keyword>
<feature type="transmembrane region" description="Helical" evidence="7">
    <location>
        <begin position="219"/>
        <end position="238"/>
    </location>
</feature>
<organism evidence="9 10">
    <name type="scientific">Chryseosolibacter indicus</name>
    <dbReference type="NCBI Taxonomy" id="2782351"/>
    <lineage>
        <taxon>Bacteria</taxon>
        <taxon>Pseudomonadati</taxon>
        <taxon>Bacteroidota</taxon>
        <taxon>Cytophagia</taxon>
        <taxon>Cytophagales</taxon>
        <taxon>Chryseotaleaceae</taxon>
        <taxon>Chryseosolibacter</taxon>
    </lineage>
</organism>
<evidence type="ECO:0000256" key="4">
    <source>
        <dbReference type="ARBA" id="ARBA00022692"/>
    </source>
</evidence>
<proteinExistence type="inferred from homology"/>
<dbReference type="EMBL" id="JAHESD010000034">
    <property type="protein sequence ID" value="MBT1704593.1"/>
    <property type="molecule type" value="Genomic_DNA"/>
</dbReference>
<dbReference type="PROSITE" id="PS50156">
    <property type="entry name" value="SSD"/>
    <property type="match status" value="2"/>
</dbReference>
<comment type="subcellular location">
    <subcellularLocation>
        <location evidence="1">Cell membrane</location>
        <topology evidence="1">Multi-pass membrane protein</topology>
    </subcellularLocation>
</comment>
<comment type="similarity">
    <text evidence="2">Belongs to the resistance-nodulation-cell division (RND) (TC 2.A.6) family. MmpL subfamily.</text>
</comment>
<evidence type="ECO:0000256" key="1">
    <source>
        <dbReference type="ARBA" id="ARBA00004651"/>
    </source>
</evidence>
<feature type="transmembrane region" description="Helical" evidence="7">
    <location>
        <begin position="12"/>
        <end position="31"/>
    </location>
</feature>
<feature type="domain" description="SSD" evidence="8">
    <location>
        <begin position="245"/>
        <end position="370"/>
    </location>
</feature>
<evidence type="ECO:0000256" key="7">
    <source>
        <dbReference type="SAM" id="Phobius"/>
    </source>
</evidence>
<feature type="transmembrane region" description="Helical" evidence="7">
    <location>
        <begin position="759"/>
        <end position="784"/>
    </location>
</feature>
<feature type="transmembrane region" description="Helical" evidence="7">
    <location>
        <begin position="271"/>
        <end position="292"/>
    </location>
</feature>
<protein>
    <submittedName>
        <fullName evidence="9">MMPL family transporter</fullName>
    </submittedName>
</protein>
<dbReference type="Pfam" id="PF03176">
    <property type="entry name" value="MMPL"/>
    <property type="match status" value="1"/>
</dbReference>
<keyword evidence="3" id="KW-1003">Cell membrane</keyword>
<feature type="transmembrane region" description="Helical" evidence="7">
    <location>
        <begin position="321"/>
        <end position="341"/>
    </location>
</feature>
<evidence type="ECO:0000256" key="2">
    <source>
        <dbReference type="ARBA" id="ARBA00010157"/>
    </source>
</evidence>
<evidence type="ECO:0000256" key="5">
    <source>
        <dbReference type="ARBA" id="ARBA00022989"/>
    </source>
</evidence>
<feature type="domain" description="SSD" evidence="8">
    <location>
        <begin position="660"/>
        <end position="786"/>
    </location>
</feature>
<feature type="transmembrane region" description="Helical" evidence="7">
    <location>
        <begin position="663"/>
        <end position="682"/>
    </location>
</feature>
<sequence>MWNSIARFVIQFRLALIVVIGLITVVMGYYASRVQMSYDFARTVPLDDPDMVMLNQFKAQFGEDGNIIAVGVKDSSVYQLQNFEAFRKLVQEVRKLSGVNEVIALPVMKVIMKDTVEDKFYLADAFPKRINSEAEFDSLLSKAGDQKFYMSQLVNSANGATMMLISVQKEVMNSSKREALITSLLEKGKQFEETSKIQLHYAGLPFIRALVAGQVKNEMRFFLIASAIITGLIMFLFFRSFRAVLFSMIIIAIVVIWTLGTLAIFGYKITLLSGLIPPVIVTIGITNAIYLLNKYHLEFAKTQNKVEAITGVVKKMGLATFLTNLTVAIGFLTLLATDIIILREFGIVAGINIMVLFIVSLIMIPGIFSWLPTPSEKHLRHLNFRIMGRFLKDIDLIVRKQRVAIYATSVVLAIVSVIGILQLRSVSYMVDDVPEDSPVKRDLKFFEANFSGIMPLEMVVEFKSKKRRPVLDLNNMQKVDAFETYLDSLPQLSKPVSLISFVKASKQAFYNNNPSRYAIPSSKSEGAFIQKYIMKSDVFSADAKNKIEVGGETAKNNTKGSLVRSFVDSTFSKIRISCQIADIGSVKLDSLVHHSIEPKMKEIFVSTEKDSITTAITGSTKIFIKGNKFLIANLQESLLLAFILITLSMAVLFANVRMIVISLIPNLLALMITAGLMGFFNIPLKASTALIFSITFGISVDNSIRFLAKYRQEILSNKFNIPLAITDSILETGKSIMYTSIVLFAGFIIFAFSDFGGTIALGLLTSTTLVISMFTNLILLPALIMTFDKPKKKKGEYLLIDDFDSSFYGEQDDEEIDLSRITIHNRHSAAE</sequence>
<dbReference type="InterPro" id="IPR050545">
    <property type="entry name" value="Mycobact_MmpL"/>
</dbReference>
<gene>
    <name evidence="9" type="ORF">KK060_14970</name>
</gene>
<accession>A0ABS5VT32</accession>
<evidence type="ECO:0000259" key="8">
    <source>
        <dbReference type="PROSITE" id="PS50156"/>
    </source>
</evidence>
<reference evidence="9 10" key="1">
    <citation type="submission" date="2021-05" db="EMBL/GenBank/DDBJ databases">
        <title>A Polyphasic approach of four new species of the genus Ohtaekwangia: Ohtaekwangia histidinii sp. nov., Ohtaekwangia cretensis sp. nov., Ohtaekwangia indiensis sp. nov., Ohtaekwangia reichenbachii sp. nov. from diverse environment.</title>
        <authorList>
            <person name="Octaviana S."/>
        </authorList>
    </citation>
    <scope>NUCLEOTIDE SEQUENCE [LARGE SCALE GENOMIC DNA]</scope>
    <source>
        <strain evidence="9 10">PWU20</strain>
    </source>
</reference>
<feature type="transmembrane region" description="Helical" evidence="7">
    <location>
        <begin position="347"/>
        <end position="371"/>
    </location>
</feature>
<dbReference type="PANTHER" id="PTHR33406">
    <property type="entry name" value="MEMBRANE PROTEIN MJ1562-RELATED"/>
    <property type="match status" value="1"/>
</dbReference>
<dbReference type="PANTHER" id="PTHR33406:SF6">
    <property type="entry name" value="MEMBRANE PROTEIN YDGH-RELATED"/>
    <property type="match status" value="1"/>
</dbReference>
<dbReference type="InterPro" id="IPR004869">
    <property type="entry name" value="MMPL_dom"/>
</dbReference>
<dbReference type="SUPFAM" id="SSF82866">
    <property type="entry name" value="Multidrug efflux transporter AcrB transmembrane domain"/>
    <property type="match status" value="2"/>
</dbReference>
<dbReference type="RefSeq" id="WP_254154550.1">
    <property type="nucleotide sequence ID" value="NZ_JAHESD010000034.1"/>
</dbReference>
<dbReference type="Gene3D" id="1.20.1640.10">
    <property type="entry name" value="Multidrug efflux transporter AcrB transmembrane domain"/>
    <property type="match status" value="2"/>
</dbReference>
<evidence type="ECO:0000256" key="6">
    <source>
        <dbReference type="ARBA" id="ARBA00023136"/>
    </source>
</evidence>
<dbReference type="InterPro" id="IPR001036">
    <property type="entry name" value="Acrflvin-R"/>
</dbReference>
<evidence type="ECO:0000256" key="3">
    <source>
        <dbReference type="ARBA" id="ARBA00022475"/>
    </source>
</evidence>
<dbReference type="Proteomes" id="UP000772618">
    <property type="component" value="Unassembled WGS sequence"/>
</dbReference>
<name>A0ABS5VT32_9BACT</name>